<dbReference type="AlphaFoldDB" id="A0A2P7NYT6"/>
<reference evidence="2 3" key="1">
    <citation type="submission" date="2018-03" db="EMBL/GenBank/DDBJ databases">
        <title>Draft genome of Nitrosomonas supralitoralis APG5.</title>
        <authorList>
            <person name="Urakawa H."/>
            <person name="Lopez J.V."/>
        </authorList>
    </citation>
    <scope>NUCLEOTIDE SEQUENCE [LARGE SCALE GENOMIC DNA]</scope>
    <source>
        <strain evidence="2 3">APG5</strain>
    </source>
</reference>
<dbReference type="Proteomes" id="UP000241912">
    <property type="component" value="Unassembled WGS sequence"/>
</dbReference>
<accession>A0A2P7NYT6</accession>
<evidence type="ECO:0008006" key="4">
    <source>
        <dbReference type="Google" id="ProtNLM"/>
    </source>
</evidence>
<gene>
    <name evidence="2" type="ORF">C7H79_02125</name>
</gene>
<sequence length="157" mass="18563">MNDENINQIVGYFETVPLWPFVLFGLLGVVAIMVDIINRKRRALAIDNFRYTIEKELADMYPVHKCWPKNINQYLTSRLPEMYHNFEVLRVFIPQDRLLSYNTDWNKFRDFCRNLTDEKIAAAEQSSTTTKQSVSTELDPKIEFHQLLSNLLKHTHI</sequence>
<evidence type="ECO:0000313" key="3">
    <source>
        <dbReference type="Proteomes" id="UP000241912"/>
    </source>
</evidence>
<name>A0A2P7NYT6_9PROT</name>
<protein>
    <recommendedName>
        <fullName evidence="4">DUF4381 domain-containing protein</fullName>
    </recommendedName>
</protein>
<evidence type="ECO:0000313" key="2">
    <source>
        <dbReference type="EMBL" id="PSJ18609.1"/>
    </source>
</evidence>
<proteinExistence type="predicted"/>
<dbReference type="RefSeq" id="WP_106705642.1">
    <property type="nucleotide sequence ID" value="NZ_PXXU01000004.1"/>
</dbReference>
<organism evidence="2 3">
    <name type="scientific">Nitrosomonas supralitoralis</name>
    <dbReference type="NCBI Taxonomy" id="2116706"/>
    <lineage>
        <taxon>Bacteria</taxon>
        <taxon>Pseudomonadati</taxon>
        <taxon>Pseudomonadota</taxon>
        <taxon>Betaproteobacteria</taxon>
        <taxon>Nitrosomonadales</taxon>
        <taxon>Nitrosomonadaceae</taxon>
        <taxon>Nitrosomonas</taxon>
    </lineage>
</organism>
<evidence type="ECO:0000256" key="1">
    <source>
        <dbReference type="SAM" id="Phobius"/>
    </source>
</evidence>
<keyword evidence="1" id="KW-0472">Membrane</keyword>
<comment type="caution">
    <text evidence="2">The sequence shown here is derived from an EMBL/GenBank/DDBJ whole genome shotgun (WGS) entry which is preliminary data.</text>
</comment>
<keyword evidence="1" id="KW-0812">Transmembrane</keyword>
<dbReference type="OrthoDB" id="8560147at2"/>
<keyword evidence="1" id="KW-1133">Transmembrane helix</keyword>
<dbReference type="EMBL" id="PXXU01000004">
    <property type="protein sequence ID" value="PSJ18609.1"/>
    <property type="molecule type" value="Genomic_DNA"/>
</dbReference>
<keyword evidence="3" id="KW-1185">Reference proteome</keyword>
<feature type="transmembrane region" description="Helical" evidence="1">
    <location>
        <begin position="18"/>
        <end position="37"/>
    </location>
</feature>